<dbReference type="InterPro" id="IPR049134">
    <property type="entry name" value="MCLN_ECD"/>
</dbReference>
<dbReference type="InterPro" id="IPR039031">
    <property type="entry name" value="Mucolipin"/>
</dbReference>
<comment type="subcellular location">
    <subcellularLocation>
        <location evidence="2">Cell membrane</location>
        <topology evidence="2">Multi-pass membrane protein</topology>
    </subcellularLocation>
    <subcellularLocation>
        <location evidence="1">Endosome membrane</location>
        <topology evidence="1">Multi-pass membrane protein</topology>
    </subcellularLocation>
</comment>
<feature type="transmembrane region" description="Helical" evidence="13">
    <location>
        <begin position="108"/>
        <end position="126"/>
    </location>
</feature>
<organism evidence="16 17">
    <name type="scientific">Xenopus laevis</name>
    <name type="common">African clawed frog</name>
    <dbReference type="NCBI Taxonomy" id="8355"/>
    <lineage>
        <taxon>Eukaryota</taxon>
        <taxon>Metazoa</taxon>
        <taxon>Chordata</taxon>
        <taxon>Craniata</taxon>
        <taxon>Vertebrata</taxon>
        <taxon>Euteleostomi</taxon>
        <taxon>Amphibia</taxon>
        <taxon>Batrachia</taxon>
        <taxon>Anura</taxon>
        <taxon>Pipoidea</taxon>
        <taxon>Pipidae</taxon>
        <taxon>Xenopodinae</taxon>
        <taxon>Xenopus</taxon>
        <taxon>Xenopus</taxon>
    </lineage>
</organism>
<evidence type="ECO:0000259" key="15">
    <source>
        <dbReference type="Pfam" id="PF21381"/>
    </source>
</evidence>
<keyword evidence="8" id="KW-0406">Ion transport</keyword>
<comment type="catalytic activity">
    <reaction evidence="12">
        <text>Ca(2+)(in) = Ca(2+)(out)</text>
        <dbReference type="Rhea" id="RHEA:29671"/>
        <dbReference type="ChEBI" id="CHEBI:29108"/>
    </reaction>
</comment>
<accession>A0A8J1MYM1</accession>
<evidence type="ECO:0000256" key="6">
    <source>
        <dbReference type="ARBA" id="ARBA00022753"/>
    </source>
</evidence>
<evidence type="ECO:0000256" key="10">
    <source>
        <dbReference type="ARBA" id="ARBA00023157"/>
    </source>
</evidence>
<protein>
    <submittedName>
        <fullName evidence="17">Mucolipin-3-like</fullName>
    </submittedName>
</protein>
<dbReference type="OrthoDB" id="263481at2759"/>
<evidence type="ECO:0000256" key="1">
    <source>
        <dbReference type="ARBA" id="ARBA00004337"/>
    </source>
</evidence>
<keyword evidence="16" id="KW-1185">Reference proteome</keyword>
<evidence type="ECO:0000256" key="4">
    <source>
        <dbReference type="ARBA" id="ARBA00022475"/>
    </source>
</evidence>
<name>A0A8J1MYM1_XENLA</name>
<dbReference type="Pfam" id="PF08016">
    <property type="entry name" value="PKD_channel"/>
    <property type="match status" value="1"/>
</dbReference>
<proteinExistence type="predicted"/>
<dbReference type="GO" id="GO:0005765">
    <property type="term" value="C:lysosomal membrane"/>
    <property type="evidence" value="ECO:0000318"/>
    <property type="project" value="GO_Central"/>
</dbReference>
<keyword evidence="10" id="KW-1015">Disulfide bond</keyword>
<dbReference type="Proteomes" id="UP000186698">
    <property type="component" value="Chromosome 4L"/>
</dbReference>
<evidence type="ECO:0000256" key="2">
    <source>
        <dbReference type="ARBA" id="ARBA00004651"/>
    </source>
</evidence>
<evidence type="ECO:0000256" key="8">
    <source>
        <dbReference type="ARBA" id="ARBA00023065"/>
    </source>
</evidence>
<keyword evidence="7 13" id="KW-1133">Transmembrane helix</keyword>
<sequence length="337" mass="38941">MTAPTIFRVEKQITFDNKAHSGRIKSNLDNDVGIQECRDWHVSGSVQKNTHYMMIFDAAVILVCLSSRTLCIRSVVKGILLQREYVNFVQHRFTRTVSSADRMEFVNGWYIMIIISDVLTVIVLILKMEIQAKSLTSYDVCSILLGTSTLLVWLGVIRYLGFFKKYNLLILTLRAALPNVMRFCCCAAMIYLGYCFCGWIVLGPYHVKFRSLNMVSECLFSLMNGDDMFTTFSNMQQKSYLVWLFSRIYLYSFISLFIYVVLSLFIVLITDTYDTIKNYQIGGFPESELHTFVSECKDLPTSGRSREENKASCFSMPCKKQKHFINDIWKSARRNNI</sequence>
<dbReference type="RefSeq" id="XP_041446979.1">
    <property type="nucleotide sequence ID" value="XM_041591045.1"/>
</dbReference>
<reference evidence="17" key="1">
    <citation type="submission" date="2025-08" db="UniProtKB">
        <authorList>
            <consortium name="RefSeq"/>
        </authorList>
    </citation>
    <scope>IDENTIFICATION</scope>
    <source>
        <strain evidence="17">J_2021</strain>
        <tissue evidence="17">Erythrocytes</tissue>
    </source>
</reference>
<dbReference type="KEGG" id="xla:108713519"/>
<feature type="transmembrane region" description="Helical" evidence="13">
    <location>
        <begin position="138"/>
        <end position="160"/>
    </location>
</feature>
<evidence type="ECO:0000256" key="13">
    <source>
        <dbReference type="SAM" id="Phobius"/>
    </source>
</evidence>
<evidence type="ECO:0000256" key="11">
    <source>
        <dbReference type="ARBA" id="ARBA00023303"/>
    </source>
</evidence>
<keyword evidence="11" id="KW-0407">Ion channel</keyword>
<keyword evidence="6" id="KW-0967">Endosome</keyword>
<evidence type="ECO:0000256" key="7">
    <source>
        <dbReference type="ARBA" id="ARBA00022989"/>
    </source>
</evidence>
<keyword evidence="3" id="KW-0813">Transport</keyword>
<keyword evidence="9 13" id="KW-0472">Membrane</keyword>
<keyword evidence="4" id="KW-1003">Cell membrane</keyword>
<dbReference type="GO" id="GO:0072345">
    <property type="term" value="F:NAADP-sensitive calcium-release channel activity"/>
    <property type="evidence" value="ECO:0000318"/>
    <property type="project" value="GO_Central"/>
</dbReference>
<dbReference type="GO" id="GO:0005886">
    <property type="term" value="C:plasma membrane"/>
    <property type="evidence" value="ECO:0000318"/>
    <property type="project" value="GO_Central"/>
</dbReference>
<gene>
    <name evidence="17" type="primary">LOC108713519</name>
</gene>
<keyword evidence="5 13" id="KW-0812">Transmembrane</keyword>
<feature type="domain" description="Polycystin cation channel PKD1/PKD2" evidence="14">
    <location>
        <begin position="139"/>
        <end position="276"/>
    </location>
</feature>
<evidence type="ECO:0000313" key="16">
    <source>
        <dbReference type="Proteomes" id="UP000186698"/>
    </source>
</evidence>
<dbReference type="Gene3D" id="1.10.287.70">
    <property type="match status" value="1"/>
</dbReference>
<dbReference type="PANTHER" id="PTHR12127">
    <property type="entry name" value="MUCOLIPIN"/>
    <property type="match status" value="1"/>
</dbReference>
<evidence type="ECO:0000256" key="12">
    <source>
        <dbReference type="ARBA" id="ARBA00036634"/>
    </source>
</evidence>
<feature type="transmembrane region" description="Helical" evidence="13">
    <location>
        <begin position="248"/>
        <end position="269"/>
    </location>
</feature>
<dbReference type="AlphaFoldDB" id="A0A8J1MYM1"/>
<dbReference type="Pfam" id="PF21381">
    <property type="entry name" value="MCLN_ECD"/>
    <property type="match status" value="1"/>
</dbReference>
<dbReference type="InterPro" id="IPR013122">
    <property type="entry name" value="PKD1_2_channel"/>
</dbReference>
<feature type="transmembrane region" description="Helical" evidence="13">
    <location>
        <begin position="180"/>
        <end position="202"/>
    </location>
</feature>
<feature type="domain" description="Mucolipin extracytosolic" evidence="15">
    <location>
        <begin position="6"/>
        <end position="38"/>
    </location>
</feature>
<dbReference type="GeneID" id="108713519"/>
<evidence type="ECO:0000256" key="9">
    <source>
        <dbReference type="ARBA" id="ARBA00023136"/>
    </source>
</evidence>
<evidence type="ECO:0000256" key="5">
    <source>
        <dbReference type="ARBA" id="ARBA00022692"/>
    </source>
</evidence>
<dbReference type="FunFam" id="1.10.287.70:FF:000033">
    <property type="entry name" value="Mucolipin 1"/>
    <property type="match status" value="1"/>
</dbReference>
<dbReference type="PANTHER" id="PTHR12127:SF5">
    <property type="entry name" value="MUCOLIPIN-3"/>
    <property type="match status" value="1"/>
</dbReference>
<evidence type="ECO:0000259" key="14">
    <source>
        <dbReference type="Pfam" id="PF08016"/>
    </source>
</evidence>
<dbReference type="GO" id="GO:0010008">
    <property type="term" value="C:endosome membrane"/>
    <property type="evidence" value="ECO:0007669"/>
    <property type="project" value="UniProtKB-SubCell"/>
</dbReference>
<evidence type="ECO:0000313" key="17">
    <source>
        <dbReference type="RefSeq" id="XP_041446979.1"/>
    </source>
</evidence>
<evidence type="ECO:0000256" key="3">
    <source>
        <dbReference type="ARBA" id="ARBA00022448"/>
    </source>
</evidence>